<dbReference type="Gene3D" id="3.40.50.2300">
    <property type="match status" value="1"/>
</dbReference>
<sequence length="134" mass="14748">MVAIVVDSLTDPESMEIAMGIHERAELNGYAVRVAVCRLASDEGLAVLRAVRGERPRGIFVIVPRDKTIHDAVKAEVVEYQSQGGSVIVIDQAVRRDHCAESSGLWQYGRRLAVRMLAERSSSSRSDRNLKGQS</sequence>
<reference evidence="1 2" key="1">
    <citation type="submission" date="2015-02" db="EMBL/GenBank/DDBJ databases">
        <title>Draft genome sequences of ten Microbacterium spp. with emphasis on heavy metal contaminated environments.</title>
        <authorList>
            <person name="Corretto E."/>
        </authorList>
    </citation>
    <scope>NUCLEOTIDE SEQUENCE [LARGE SCALE GENOMIC DNA]</scope>
    <source>
        <strain evidence="1 2">DSM 8608</strain>
    </source>
</reference>
<keyword evidence="2" id="KW-1185">Reference proteome</keyword>
<accession>A0A0M2HBR7</accession>
<protein>
    <recommendedName>
        <fullName evidence="3">Universal stress protein family protein</fullName>
    </recommendedName>
</protein>
<name>A0A0M2HBR7_MICTR</name>
<organism evidence="1 2">
    <name type="scientific">Microbacterium trichothecenolyticum</name>
    <name type="common">Aureobacterium trichothecenolyticum</name>
    <dbReference type="NCBI Taxonomy" id="69370"/>
    <lineage>
        <taxon>Bacteria</taxon>
        <taxon>Bacillati</taxon>
        <taxon>Actinomycetota</taxon>
        <taxon>Actinomycetes</taxon>
        <taxon>Micrococcales</taxon>
        <taxon>Microbacteriaceae</taxon>
        <taxon>Microbacterium</taxon>
    </lineage>
</organism>
<dbReference type="Proteomes" id="UP000034098">
    <property type="component" value="Unassembled WGS sequence"/>
</dbReference>
<dbReference type="InterPro" id="IPR028082">
    <property type="entry name" value="Peripla_BP_I"/>
</dbReference>
<dbReference type="RefSeq" id="WP_245619614.1">
    <property type="nucleotide sequence ID" value="NZ_JYJA01000037.1"/>
</dbReference>
<proteinExistence type="predicted"/>
<gene>
    <name evidence="1" type="ORF">RS82_02872</name>
</gene>
<evidence type="ECO:0008006" key="3">
    <source>
        <dbReference type="Google" id="ProtNLM"/>
    </source>
</evidence>
<dbReference type="AlphaFoldDB" id="A0A0M2HBR7"/>
<comment type="caution">
    <text evidence="1">The sequence shown here is derived from an EMBL/GenBank/DDBJ whole genome shotgun (WGS) entry which is preliminary data.</text>
</comment>
<dbReference type="EMBL" id="JYJA01000037">
    <property type="protein sequence ID" value="KJL41642.1"/>
    <property type="molecule type" value="Genomic_DNA"/>
</dbReference>
<dbReference type="PATRIC" id="fig|69370.6.peg.2919"/>
<evidence type="ECO:0000313" key="2">
    <source>
        <dbReference type="Proteomes" id="UP000034098"/>
    </source>
</evidence>
<dbReference type="SUPFAM" id="SSF53822">
    <property type="entry name" value="Periplasmic binding protein-like I"/>
    <property type="match status" value="1"/>
</dbReference>
<evidence type="ECO:0000313" key="1">
    <source>
        <dbReference type="EMBL" id="KJL41642.1"/>
    </source>
</evidence>